<reference evidence="2 3" key="1">
    <citation type="submission" date="2019-01" db="EMBL/GenBank/DDBJ databases">
        <title>A draft genome assembly of the solar-powered sea slug Elysia chlorotica.</title>
        <authorList>
            <person name="Cai H."/>
            <person name="Li Q."/>
            <person name="Fang X."/>
            <person name="Li J."/>
            <person name="Curtis N.E."/>
            <person name="Altenburger A."/>
            <person name="Shibata T."/>
            <person name="Feng M."/>
            <person name="Maeda T."/>
            <person name="Schwartz J.A."/>
            <person name="Shigenobu S."/>
            <person name="Lundholm N."/>
            <person name="Nishiyama T."/>
            <person name="Yang H."/>
            <person name="Hasebe M."/>
            <person name="Li S."/>
            <person name="Pierce S.K."/>
            <person name="Wang J."/>
        </authorList>
    </citation>
    <scope>NUCLEOTIDE SEQUENCE [LARGE SCALE GENOMIC DNA]</scope>
    <source>
        <strain evidence="2">EC2010</strain>
        <tissue evidence="2">Whole organism of an adult</tissue>
    </source>
</reference>
<feature type="region of interest" description="Disordered" evidence="1">
    <location>
        <begin position="1"/>
        <end position="37"/>
    </location>
</feature>
<comment type="caution">
    <text evidence="2">The sequence shown here is derived from an EMBL/GenBank/DDBJ whole genome shotgun (WGS) entry which is preliminary data.</text>
</comment>
<dbReference type="AlphaFoldDB" id="A0A433UCD2"/>
<evidence type="ECO:0000256" key="1">
    <source>
        <dbReference type="SAM" id="MobiDB-lite"/>
    </source>
</evidence>
<sequence>MERGGQRGAEKERITAEEDNPGRSIMDNNDDDDGDAATESLRSLLLLEDTLDKEVERREEELVWNRRKVIYLQALGCPETDLNDLDLAIRRSEGVLGTMKQLLDQTFRHRVICATQIQNTLEASSRSSYPGPRPGRDTPCRKYCRSRRVKVAQSRTQERSAHRLQPCSGNSGSDAASLGSPSGTDTTRVKFDANVSDGKSGIQCSQECLETRTSGVSLPNTLPLVLPSLTTPECGQSKDALGMGSMSENVSLSSKQKELQADAPPSSICQDRSCMRGCPHTNSQGLTRRSTTYMDPPTHISDSLVAPREAQSSITASTDIADDPADIPGFLGCYGALSWSAFGAGNLRPG</sequence>
<name>A0A433UCD2_ELYCH</name>
<organism evidence="2 3">
    <name type="scientific">Elysia chlorotica</name>
    <name type="common">Eastern emerald elysia</name>
    <name type="synonym">Sea slug</name>
    <dbReference type="NCBI Taxonomy" id="188477"/>
    <lineage>
        <taxon>Eukaryota</taxon>
        <taxon>Metazoa</taxon>
        <taxon>Spiralia</taxon>
        <taxon>Lophotrochozoa</taxon>
        <taxon>Mollusca</taxon>
        <taxon>Gastropoda</taxon>
        <taxon>Heterobranchia</taxon>
        <taxon>Euthyneura</taxon>
        <taxon>Panpulmonata</taxon>
        <taxon>Sacoglossa</taxon>
        <taxon>Placobranchoidea</taxon>
        <taxon>Plakobranchidae</taxon>
        <taxon>Elysia</taxon>
    </lineage>
</organism>
<accession>A0A433UCD2</accession>
<evidence type="ECO:0000313" key="2">
    <source>
        <dbReference type="EMBL" id="RUS91495.1"/>
    </source>
</evidence>
<dbReference type="Proteomes" id="UP000271974">
    <property type="component" value="Unassembled WGS sequence"/>
</dbReference>
<evidence type="ECO:0000313" key="3">
    <source>
        <dbReference type="Proteomes" id="UP000271974"/>
    </source>
</evidence>
<dbReference type="EMBL" id="RQTK01000010">
    <property type="protein sequence ID" value="RUS91495.1"/>
    <property type="molecule type" value="Genomic_DNA"/>
</dbReference>
<dbReference type="OrthoDB" id="6162814at2759"/>
<keyword evidence="3" id="KW-1185">Reference proteome</keyword>
<protein>
    <submittedName>
        <fullName evidence="2">Uncharacterized protein</fullName>
    </submittedName>
</protein>
<gene>
    <name evidence="2" type="ORF">EGW08_000716</name>
</gene>
<feature type="compositionally biased region" description="Basic and acidic residues" evidence="1">
    <location>
        <begin position="1"/>
        <end position="16"/>
    </location>
</feature>
<feature type="region of interest" description="Disordered" evidence="1">
    <location>
        <begin position="241"/>
        <end position="311"/>
    </location>
</feature>
<proteinExistence type="predicted"/>
<feature type="compositionally biased region" description="Polar residues" evidence="1">
    <location>
        <begin position="280"/>
        <end position="293"/>
    </location>
</feature>
<feature type="compositionally biased region" description="Polar residues" evidence="1">
    <location>
        <begin position="167"/>
        <end position="186"/>
    </location>
</feature>
<feature type="region of interest" description="Disordered" evidence="1">
    <location>
        <begin position="151"/>
        <end position="189"/>
    </location>
</feature>